<accession>G7TJF1</accession>
<dbReference type="AlphaFoldDB" id="G7TJF1"/>
<name>G7TJF1_XANOB</name>
<gene>
    <name evidence="2" type="ORF">XOC_4093</name>
</gene>
<sequence>MLLGESPCSACTSRRGALPTSHSTPLAHMAKSEQMHQASHHPMLRGSQLLPLLFVLLRLLLRLL</sequence>
<dbReference type="EMBL" id="CP003057">
    <property type="protein sequence ID" value="AEQ98172.1"/>
    <property type="molecule type" value="Genomic_DNA"/>
</dbReference>
<reference evidence="2 3" key="1">
    <citation type="journal article" date="2011" name="J. Bacteriol.">
        <title>Two new complete genome sequences offer insight into host and tissue specificity of plant pathogenic Xanthomonas spp.</title>
        <authorList>
            <person name="Bogdanove A.J."/>
            <person name="Koebnik R."/>
            <person name="Lu H."/>
            <person name="Furutani A."/>
            <person name="Angiuoli S.V."/>
            <person name="Patil P.B."/>
            <person name="Van Sluys M.A."/>
            <person name="Ryan R.P."/>
            <person name="Meyer D.F."/>
            <person name="Han S.W."/>
            <person name="Aparna G."/>
            <person name="Rajaram M."/>
            <person name="Delcher A.L."/>
            <person name="Phillippy A.M."/>
            <person name="Puiu D."/>
            <person name="Schatz M.C."/>
            <person name="Shumway M."/>
            <person name="Sommer D.D."/>
            <person name="Trapnell C."/>
            <person name="Benahmed F."/>
            <person name="Dimitrov G."/>
            <person name="Madupu R."/>
            <person name="Radune D."/>
            <person name="Sullivan S."/>
            <person name="Jha G."/>
            <person name="Ishihara H."/>
            <person name="Lee S.W."/>
            <person name="Pandey A."/>
            <person name="Sharma V."/>
            <person name="Sriariyanun M."/>
            <person name="Szurek B."/>
            <person name="Vera-Cruz C.M."/>
            <person name="Dorman K.S."/>
            <person name="Ronald P.C."/>
            <person name="Verdier V."/>
            <person name="Dow J.M."/>
            <person name="Sonti R.V."/>
            <person name="Tsuge S."/>
            <person name="Brendel V.P."/>
            <person name="Rabinowicz P.D."/>
            <person name="Leach J.E."/>
            <person name="White F.F."/>
            <person name="Salzberg S.L."/>
        </authorList>
    </citation>
    <scope>NUCLEOTIDE SEQUENCE [LARGE SCALE GENOMIC DNA]</scope>
    <source>
        <strain evidence="2 3">BLS256</strain>
    </source>
</reference>
<evidence type="ECO:0000256" key="1">
    <source>
        <dbReference type="SAM" id="MobiDB-lite"/>
    </source>
</evidence>
<dbReference type="HOGENOM" id="CLU_2940789_0_0_6"/>
<proteinExistence type="predicted"/>
<dbReference type="Proteomes" id="UP000008851">
    <property type="component" value="Chromosome"/>
</dbReference>
<evidence type="ECO:0000313" key="2">
    <source>
        <dbReference type="EMBL" id="AEQ98172.1"/>
    </source>
</evidence>
<organism evidence="2 3">
    <name type="scientific">Xanthomonas oryzae pv. oryzicola (strain BLS256)</name>
    <dbReference type="NCBI Taxonomy" id="383407"/>
    <lineage>
        <taxon>Bacteria</taxon>
        <taxon>Pseudomonadati</taxon>
        <taxon>Pseudomonadota</taxon>
        <taxon>Gammaproteobacteria</taxon>
        <taxon>Lysobacterales</taxon>
        <taxon>Lysobacteraceae</taxon>
        <taxon>Xanthomonas</taxon>
    </lineage>
</organism>
<feature type="region of interest" description="Disordered" evidence="1">
    <location>
        <begin position="1"/>
        <end position="40"/>
    </location>
</feature>
<evidence type="ECO:0000313" key="3">
    <source>
        <dbReference type="Proteomes" id="UP000008851"/>
    </source>
</evidence>
<protein>
    <submittedName>
        <fullName evidence="2">Uncharacterized protein</fullName>
    </submittedName>
</protein>
<dbReference type="KEGG" id="xor:XOC_4093"/>